<comment type="caution">
    <text evidence="11">The sequence shown here is derived from an EMBL/GenBank/DDBJ whole genome shotgun (WGS) entry which is preliminary data.</text>
</comment>
<reference evidence="11 12" key="1">
    <citation type="submission" date="2011-04" db="EMBL/GenBank/DDBJ databases">
        <authorList>
            <person name="Harkins D.M."/>
            <person name="Madupu R."/>
            <person name="Durkin A.S."/>
            <person name="Torralba M."/>
            <person name="Methe B."/>
            <person name="Sutton G.G."/>
            <person name="Nelson K.E."/>
        </authorList>
    </citation>
    <scope>NUCLEOTIDE SEQUENCE [LARGE SCALE GENOMIC DNA]</scope>
    <source>
        <strain evidence="11 12">UPII 199-6</strain>
    </source>
</reference>
<comment type="similarity">
    <text evidence="9">Belongs to the TrpF family.</text>
</comment>
<dbReference type="InterPro" id="IPR001240">
    <property type="entry name" value="PRAI_dom"/>
</dbReference>
<dbReference type="EC" id="5.3.1.24" evidence="3 9"/>
<evidence type="ECO:0000256" key="5">
    <source>
        <dbReference type="ARBA" id="ARBA00022605"/>
    </source>
</evidence>
<dbReference type="Pfam" id="PF00697">
    <property type="entry name" value="PRAI"/>
    <property type="match status" value="1"/>
</dbReference>
<evidence type="ECO:0000256" key="1">
    <source>
        <dbReference type="ARBA" id="ARBA00001164"/>
    </source>
</evidence>
<evidence type="ECO:0000256" key="2">
    <source>
        <dbReference type="ARBA" id="ARBA00004664"/>
    </source>
</evidence>
<dbReference type="HAMAP" id="MF_00135">
    <property type="entry name" value="PRAI"/>
    <property type="match status" value="1"/>
</dbReference>
<dbReference type="InterPro" id="IPR011060">
    <property type="entry name" value="RibuloseP-bd_barrel"/>
</dbReference>
<name>A0ABN0D2X7_9FIRM</name>
<dbReference type="CDD" id="cd00405">
    <property type="entry name" value="PRAI"/>
    <property type="match status" value="1"/>
</dbReference>
<evidence type="ECO:0000313" key="12">
    <source>
        <dbReference type="Proteomes" id="UP000004018"/>
    </source>
</evidence>
<evidence type="ECO:0000256" key="6">
    <source>
        <dbReference type="ARBA" id="ARBA00022822"/>
    </source>
</evidence>
<keyword evidence="7 9" id="KW-0057">Aromatic amino acid biosynthesis</keyword>
<comment type="catalytic activity">
    <reaction evidence="1 9">
        <text>N-(5-phospho-beta-D-ribosyl)anthranilate = 1-(2-carboxyphenylamino)-1-deoxy-D-ribulose 5-phosphate</text>
        <dbReference type="Rhea" id="RHEA:21540"/>
        <dbReference type="ChEBI" id="CHEBI:18277"/>
        <dbReference type="ChEBI" id="CHEBI:58613"/>
        <dbReference type="EC" id="5.3.1.24"/>
    </reaction>
</comment>
<evidence type="ECO:0000313" key="11">
    <source>
        <dbReference type="EMBL" id="EGL40664.1"/>
    </source>
</evidence>
<dbReference type="RefSeq" id="WP_007390994.1">
    <property type="nucleotide sequence ID" value="NZ_AFIJ01000023.1"/>
</dbReference>
<dbReference type="Gene3D" id="3.20.20.70">
    <property type="entry name" value="Aldolase class I"/>
    <property type="match status" value="1"/>
</dbReference>
<accession>A0ABN0D2X7</accession>
<keyword evidence="8 9" id="KW-0413">Isomerase</keyword>
<gene>
    <name evidence="9 11" type="primary">trpF</name>
    <name evidence="11" type="ORF">HMPREF1039_1188</name>
</gene>
<dbReference type="PANTHER" id="PTHR42894:SF1">
    <property type="entry name" value="N-(5'-PHOSPHORIBOSYL)ANTHRANILATE ISOMERASE"/>
    <property type="match status" value="1"/>
</dbReference>
<dbReference type="InterPro" id="IPR044643">
    <property type="entry name" value="TrpF_fam"/>
</dbReference>
<dbReference type="Proteomes" id="UP000004018">
    <property type="component" value="Unassembled WGS sequence"/>
</dbReference>
<evidence type="ECO:0000259" key="10">
    <source>
        <dbReference type="Pfam" id="PF00697"/>
    </source>
</evidence>
<keyword evidence="5 9" id="KW-0028">Amino-acid biosynthesis</keyword>
<dbReference type="InterPro" id="IPR013785">
    <property type="entry name" value="Aldolase_TIM"/>
</dbReference>
<evidence type="ECO:0000256" key="3">
    <source>
        <dbReference type="ARBA" id="ARBA00012572"/>
    </source>
</evidence>
<dbReference type="GO" id="GO:0004640">
    <property type="term" value="F:phosphoribosylanthranilate isomerase activity"/>
    <property type="evidence" value="ECO:0007669"/>
    <property type="project" value="UniProtKB-EC"/>
</dbReference>
<evidence type="ECO:0000256" key="8">
    <source>
        <dbReference type="ARBA" id="ARBA00023235"/>
    </source>
</evidence>
<organism evidence="11 12">
    <name type="scientific">Megasphaera lornae</name>
    <dbReference type="NCBI Taxonomy" id="1000568"/>
    <lineage>
        <taxon>Bacteria</taxon>
        <taxon>Bacillati</taxon>
        <taxon>Bacillota</taxon>
        <taxon>Negativicutes</taxon>
        <taxon>Veillonellales</taxon>
        <taxon>Veillonellaceae</taxon>
        <taxon>Megasphaera</taxon>
    </lineage>
</organism>
<dbReference type="SUPFAM" id="SSF51366">
    <property type="entry name" value="Ribulose-phoshate binding barrel"/>
    <property type="match status" value="1"/>
</dbReference>
<comment type="pathway">
    <text evidence="2 9">Amino-acid biosynthesis; L-tryptophan biosynthesis; L-tryptophan from chorismate: step 3/5.</text>
</comment>
<protein>
    <recommendedName>
        <fullName evidence="4 9">N-(5'-phosphoribosyl)anthranilate isomerase</fullName>
        <shortName evidence="9">PRAI</shortName>
        <ecNumber evidence="3 9">5.3.1.24</ecNumber>
    </recommendedName>
</protein>
<dbReference type="EMBL" id="AFIJ01000023">
    <property type="protein sequence ID" value="EGL40664.1"/>
    <property type="molecule type" value="Genomic_DNA"/>
</dbReference>
<dbReference type="PANTHER" id="PTHR42894">
    <property type="entry name" value="N-(5'-PHOSPHORIBOSYL)ANTHRANILATE ISOMERASE"/>
    <property type="match status" value="1"/>
</dbReference>
<evidence type="ECO:0000256" key="7">
    <source>
        <dbReference type="ARBA" id="ARBA00023141"/>
    </source>
</evidence>
<evidence type="ECO:0000256" key="4">
    <source>
        <dbReference type="ARBA" id="ARBA00022272"/>
    </source>
</evidence>
<keyword evidence="12" id="KW-1185">Reference proteome</keyword>
<keyword evidence="6 9" id="KW-0822">Tryptophan biosynthesis</keyword>
<sequence length="199" mass="22222">MSKIKICGLTRPEDIQAVNRWQPDYIGLVFAGRKRRVTPAQARTLRAALHPAITAVGVFVNAPIELIRQLWREGTIQWVQLHGQEDEAYIRALRACVRAPIIQAFSLQSRADVQRLQASSADLVLADHGGGGSGRRFDWSWTAYIQRPYILAGGITCQTIQEALRLRPYAVDISSGAETGGHKEEKKIQALVQCVRRRP</sequence>
<proteinExistence type="inferred from homology"/>
<feature type="domain" description="N-(5'phosphoribosyl) anthranilate isomerase (PRAI)" evidence="10">
    <location>
        <begin position="4"/>
        <end position="193"/>
    </location>
</feature>
<evidence type="ECO:0000256" key="9">
    <source>
        <dbReference type="HAMAP-Rule" id="MF_00135"/>
    </source>
</evidence>